<dbReference type="KEGG" id="sshi:J5U23_01634"/>
<accession>A0A8F5BP43</accession>
<dbReference type="EMBL" id="CP077717">
    <property type="protein sequence ID" value="QXJ28765.1"/>
    <property type="molecule type" value="Genomic_DNA"/>
</dbReference>
<protein>
    <submittedName>
        <fullName evidence="1">Uncharacterized protein</fullName>
    </submittedName>
</protein>
<dbReference type="Proteomes" id="UP000694018">
    <property type="component" value="Chromosome"/>
</dbReference>
<proteinExistence type="predicted"/>
<dbReference type="AlphaFoldDB" id="A0A8F5BP43"/>
<dbReference type="RefSeq" id="WP_261310577.1">
    <property type="nucleotide sequence ID" value="NZ_CP077717.1"/>
</dbReference>
<name>A0A8F5BP43_SACSH</name>
<sequence>MNVEEIKAVLKEQREEEIELTSNERIIPRGLIVPLIDSGLHL</sequence>
<evidence type="ECO:0000313" key="2">
    <source>
        <dbReference type="Proteomes" id="UP000694018"/>
    </source>
</evidence>
<reference evidence="1" key="1">
    <citation type="journal article" date="2021" name="Environ. Microbiol.">
        <title>New insights into the diversity and evolution of the archaeal mobilome from three complete genomes of Saccharolobus shibatae.</title>
        <authorList>
            <person name="Medvedeva S."/>
            <person name="Brandt D."/>
            <person name="Cvirkaite-Krupovic V."/>
            <person name="Liu Y."/>
            <person name="Severinov K."/>
            <person name="Ishino S."/>
            <person name="Ishino Y."/>
            <person name="Prangishvili D."/>
            <person name="Kalinowski J."/>
            <person name="Krupovic M."/>
        </authorList>
    </citation>
    <scope>NUCLEOTIDE SEQUENCE</scope>
    <source>
        <strain evidence="1">B12</strain>
    </source>
</reference>
<organism evidence="1 2">
    <name type="scientific">Saccharolobus shibatae (strain ATCC 51178 / DSM 5389 / JCM 8931 / NBRC 15437 / B12)</name>
    <name type="common">Sulfolobus shibatae</name>
    <dbReference type="NCBI Taxonomy" id="523848"/>
    <lineage>
        <taxon>Archaea</taxon>
        <taxon>Thermoproteota</taxon>
        <taxon>Thermoprotei</taxon>
        <taxon>Sulfolobales</taxon>
        <taxon>Sulfolobaceae</taxon>
        <taxon>Saccharolobus</taxon>
    </lineage>
</organism>
<gene>
    <name evidence="1" type="ORF">J5U23_01634</name>
</gene>
<evidence type="ECO:0000313" key="1">
    <source>
        <dbReference type="EMBL" id="QXJ28765.1"/>
    </source>
</evidence>
<dbReference type="GeneID" id="80429049"/>